<dbReference type="Proteomes" id="UP001576774">
    <property type="component" value="Unassembled WGS sequence"/>
</dbReference>
<feature type="modified residue" description="4-aspartylphosphate" evidence="2">
    <location>
        <position position="55"/>
    </location>
</feature>
<accession>A0ABV4X8M8</accession>
<dbReference type="PROSITE" id="PS50110">
    <property type="entry name" value="RESPONSE_REGULATORY"/>
    <property type="match status" value="1"/>
</dbReference>
<reference evidence="4 5" key="1">
    <citation type="submission" date="2024-09" db="EMBL/GenBank/DDBJ databases">
        <title>Floridaenema gen nov. (Aerosakkonemataceae, Aerosakkonematales ord. nov., Cyanobacteria) from benthic tropical and subtropical fresh waters, with the description of four new species.</title>
        <authorList>
            <person name="Moretto J.A."/>
            <person name="Berthold D.E."/>
            <person name="Lefler F.W."/>
            <person name="Huang I.-S."/>
            <person name="Laughinghouse H. IV."/>
        </authorList>
    </citation>
    <scope>NUCLEOTIDE SEQUENCE [LARGE SCALE GENOMIC DNA]</scope>
    <source>
        <strain evidence="4 5">BLCC-F46</strain>
    </source>
</reference>
<dbReference type="InterPro" id="IPR011006">
    <property type="entry name" value="CheY-like_superfamily"/>
</dbReference>
<keyword evidence="1 2" id="KW-0597">Phosphoprotein</keyword>
<dbReference type="SMART" id="SM00448">
    <property type="entry name" value="REC"/>
    <property type="match status" value="1"/>
</dbReference>
<comment type="caution">
    <text evidence="4">The sequence shown here is derived from an EMBL/GenBank/DDBJ whole genome shotgun (WGS) entry which is preliminary data.</text>
</comment>
<proteinExistence type="predicted"/>
<sequence length="126" mass="13675">MPAKRVLIVDDEIDIRAVIQGCLEDIAGWEILTADSGEQGLQIATKEQLDGILMDVSMPGIGGLEALKKLQENPQTQTIPVALLTAKVLLDEQAQFANLGIVGLIMKPFDPMALVDQVNSVFGWEF</sequence>
<evidence type="ECO:0000259" key="3">
    <source>
        <dbReference type="PROSITE" id="PS50110"/>
    </source>
</evidence>
<evidence type="ECO:0000313" key="4">
    <source>
        <dbReference type="EMBL" id="MFB2879135.1"/>
    </source>
</evidence>
<gene>
    <name evidence="4" type="ORF">ACE1CC_19955</name>
</gene>
<organism evidence="4 5">
    <name type="scientific">Floridaenema aerugineum BLCC-F46</name>
    <dbReference type="NCBI Taxonomy" id="3153654"/>
    <lineage>
        <taxon>Bacteria</taxon>
        <taxon>Bacillati</taxon>
        <taxon>Cyanobacteriota</taxon>
        <taxon>Cyanophyceae</taxon>
        <taxon>Oscillatoriophycideae</taxon>
        <taxon>Aerosakkonematales</taxon>
        <taxon>Aerosakkonemataceae</taxon>
        <taxon>Floridanema</taxon>
        <taxon>Floridanema aerugineum</taxon>
    </lineage>
</organism>
<dbReference type="PANTHER" id="PTHR44591:SF22">
    <property type="entry name" value="CHEY SUBFAMILY"/>
    <property type="match status" value="1"/>
</dbReference>
<evidence type="ECO:0000313" key="5">
    <source>
        <dbReference type="Proteomes" id="UP001576774"/>
    </source>
</evidence>
<dbReference type="Pfam" id="PF00072">
    <property type="entry name" value="Response_reg"/>
    <property type="match status" value="1"/>
</dbReference>
<dbReference type="InterPro" id="IPR001789">
    <property type="entry name" value="Sig_transdc_resp-reg_receiver"/>
</dbReference>
<keyword evidence="5" id="KW-1185">Reference proteome</keyword>
<evidence type="ECO:0000256" key="2">
    <source>
        <dbReference type="PROSITE-ProRule" id="PRU00169"/>
    </source>
</evidence>
<dbReference type="InterPro" id="IPR050595">
    <property type="entry name" value="Bact_response_regulator"/>
</dbReference>
<name>A0ABV4X8M8_9CYAN</name>
<dbReference type="SUPFAM" id="SSF52172">
    <property type="entry name" value="CheY-like"/>
    <property type="match status" value="1"/>
</dbReference>
<evidence type="ECO:0000256" key="1">
    <source>
        <dbReference type="ARBA" id="ARBA00022553"/>
    </source>
</evidence>
<dbReference type="Gene3D" id="3.40.50.2300">
    <property type="match status" value="1"/>
</dbReference>
<dbReference type="PANTHER" id="PTHR44591">
    <property type="entry name" value="STRESS RESPONSE REGULATOR PROTEIN 1"/>
    <property type="match status" value="1"/>
</dbReference>
<feature type="domain" description="Response regulatory" evidence="3">
    <location>
        <begin position="5"/>
        <end position="122"/>
    </location>
</feature>
<dbReference type="CDD" id="cd17552">
    <property type="entry name" value="REC_RR468-like"/>
    <property type="match status" value="1"/>
</dbReference>
<protein>
    <submittedName>
        <fullName evidence="4">Response regulator</fullName>
    </submittedName>
</protein>
<dbReference type="EMBL" id="JBHFNQ010000151">
    <property type="protein sequence ID" value="MFB2879135.1"/>
    <property type="molecule type" value="Genomic_DNA"/>
</dbReference>
<dbReference type="RefSeq" id="WP_413272184.1">
    <property type="nucleotide sequence ID" value="NZ_JBHFNQ010000151.1"/>
</dbReference>